<dbReference type="InterPro" id="IPR012340">
    <property type="entry name" value="NA-bd_OB-fold"/>
</dbReference>
<dbReference type="GO" id="GO:0003697">
    <property type="term" value="F:single-stranded DNA binding"/>
    <property type="evidence" value="ECO:0007669"/>
    <property type="project" value="InterPro"/>
</dbReference>
<sequence length="104" mass="12001">MNQKKIIFYGLLGKEPELKYTRNQKAICHLAVAEKIDGQEKPIWHKVIVWGKQAESCQVLLKKGGNVFVQGRVVEKEFTNEQGEIKRYCEVTADKVGYPMDFKE</sequence>
<dbReference type="CDD" id="cd04496">
    <property type="entry name" value="SSB_OBF"/>
    <property type="match status" value="1"/>
</dbReference>
<dbReference type="InterPro" id="IPR000424">
    <property type="entry name" value="Primosome_PriB/ssb"/>
</dbReference>
<organism evidence="4 5">
    <name type="scientific">Peredibacter starrii</name>
    <dbReference type="NCBI Taxonomy" id="28202"/>
    <lineage>
        <taxon>Bacteria</taxon>
        <taxon>Pseudomonadati</taxon>
        <taxon>Bdellovibrionota</taxon>
        <taxon>Bacteriovoracia</taxon>
        <taxon>Bacteriovoracales</taxon>
        <taxon>Bacteriovoracaceae</taxon>
        <taxon>Peredibacter</taxon>
    </lineage>
</organism>
<dbReference type="NCBIfam" id="TIGR00621">
    <property type="entry name" value="ssb"/>
    <property type="match status" value="1"/>
</dbReference>
<proteinExistence type="predicted"/>
<dbReference type="AlphaFoldDB" id="A0AAX4HSW7"/>
<gene>
    <name evidence="4" type="ORF">SOO65_07015</name>
</gene>
<evidence type="ECO:0000313" key="5">
    <source>
        <dbReference type="Proteomes" id="UP001324634"/>
    </source>
</evidence>
<keyword evidence="5" id="KW-1185">Reference proteome</keyword>
<reference evidence="4 5" key="1">
    <citation type="submission" date="2023-11" db="EMBL/GenBank/DDBJ databases">
        <title>Peredibacter starrii A3.12.</title>
        <authorList>
            <person name="Mitchell R.J."/>
        </authorList>
    </citation>
    <scope>NUCLEOTIDE SEQUENCE [LARGE SCALE GENOMIC DNA]</scope>
    <source>
        <strain evidence="4 5">A3.12</strain>
    </source>
</reference>
<keyword evidence="1 2" id="KW-0238">DNA-binding</keyword>
<evidence type="ECO:0000256" key="1">
    <source>
        <dbReference type="ARBA" id="ARBA00023125"/>
    </source>
</evidence>
<dbReference type="KEGG" id="psti:SOO65_07015"/>
<dbReference type="EMBL" id="CP139487">
    <property type="protein sequence ID" value="WPU66493.1"/>
    <property type="molecule type" value="Genomic_DNA"/>
</dbReference>
<dbReference type="PIRSF" id="PIRSF002070">
    <property type="entry name" value="SSB"/>
    <property type="match status" value="1"/>
</dbReference>
<evidence type="ECO:0000313" key="4">
    <source>
        <dbReference type="EMBL" id="WPU66493.1"/>
    </source>
</evidence>
<name>A0AAX4HSW7_9BACT</name>
<dbReference type="InterPro" id="IPR011344">
    <property type="entry name" value="ssDNA-bd"/>
</dbReference>
<dbReference type="SUPFAM" id="SSF50249">
    <property type="entry name" value="Nucleic acid-binding proteins"/>
    <property type="match status" value="1"/>
</dbReference>
<evidence type="ECO:0000256" key="2">
    <source>
        <dbReference type="PIRNR" id="PIRNR002070"/>
    </source>
</evidence>
<protein>
    <recommendedName>
        <fullName evidence="2 3">Single-stranded DNA-binding protein</fullName>
    </recommendedName>
</protein>
<dbReference type="Gene3D" id="2.40.50.140">
    <property type="entry name" value="Nucleic acid-binding proteins"/>
    <property type="match status" value="1"/>
</dbReference>
<dbReference type="PROSITE" id="PS50935">
    <property type="entry name" value="SSB"/>
    <property type="match status" value="1"/>
</dbReference>
<dbReference type="Pfam" id="PF00436">
    <property type="entry name" value="SSB"/>
    <property type="match status" value="1"/>
</dbReference>
<dbReference type="RefSeq" id="WP_321398756.1">
    <property type="nucleotide sequence ID" value="NZ_CP139487.1"/>
</dbReference>
<dbReference type="GO" id="GO:0006260">
    <property type="term" value="P:DNA replication"/>
    <property type="evidence" value="ECO:0007669"/>
    <property type="project" value="InterPro"/>
</dbReference>
<evidence type="ECO:0000256" key="3">
    <source>
        <dbReference type="RuleBase" id="RU000524"/>
    </source>
</evidence>
<accession>A0AAX4HSW7</accession>
<dbReference type="Proteomes" id="UP001324634">
    <property type="component" value="Chromosome"/>
</dbReference>